<gene>
    <name evidence="1" type="ORF">J0M35_21115</name>
</gene>
<dbReference type="Pfam" id="PF07285">
    <property type="entry name" value="DUF1444"/>
    <property type="match status" value="1"/>
</dbReference>
<evidence type="ECO:0000313" key="1">
    <source>
        <dbReference type="EMBL" id="MBN8662881.1"/>
    </source>
</evidence>
<dbReference type="EMBL" id="JAFLCK010000062">
    <property type="protein sequence ID" value="MBN8662881.1"/>
    <property type="molecule type" value="Genomic_DNA"/>
</dbReference>
<accession>A0A8J7PB29</accession>
<comment type="caution">
    <text evidence="1">The sequence shown here is derived from an EMBL/GenBank/DDBJ whole genome shotgun (WGS) entry which is preliminary data.</text>
</comment>
<dbReference type="InterPro" id="IPR010838">
    <property type="entry name" value="DUF1444"/>
</dbReference>
<dbReference type="AlphaFoldDB" id="A0A8J7PB29"/>
<sequence>MSFIKTIVGWLTGKKAEAPVEFTVVFKLTAHKLKMPVGMQSEPMTNSGDDETLDAFWSDEVESAKLKQKRFTELMAEALQKRDPENTYVCSDKFYITVTTKDGQNGSIFSENIWREVADCPGERKPKLRTTLAMGEMTKECSLKGNLDRIIPTSRGKNYIEYCTNQMEDKIFYEEMTKDLYMSFVLDLPDLFQSVSRQDIDECGKSLAELKEIAKDNLRRCLPDAMEVLSRDRRIYMLAAGGNHEAYTIHLPECLQQIRTTLERDFAFAIPGRDLFIFCKADDGEAMFTLQEQAKLLFKDHSRPITPGLFLFEDGQMKAIEISAS</sequence>
<protein>
    <submittedName>
        <fullName evidence="1">DUF1444 family protein</fullName>
    </submittedName>
</protein>
<proteinExistence type="predicted"/>
<dbReference type="Proteomes" id="UP000664277">
    <property type="component" value="Unassembled WGS sequence"/>
</dbReference>
<organism evidence="1 2">
    <name type="scientific">Candidatus Obscuribacter phosphatis</name>
    <dbReference type="NCBI Taxonomy" id="1906157"/>
    <lineage>
        <taxon>Bacteria</taxon>
        <taxon>Bacillati</taxon>
        <taxon>Candidatus Melainabacteria</taxon>
        <taxon>Candidatus Obscuribacterales</taxon>
        <taxon>Candidatus Obscuribacteraceae</taxon>
        <taxon>Candidatus Obscuribacter</taxon>
    </lineage>
</organism>
<reference evidence="1" key="1">
    <citation type="submission" date="2021-02" db="EMBL/GenBank/DDBJ databases">
        <title>Genome-Resolved Metagenomics of a Microbial Community Performing Photosynthetic Biological Nutrient Removal.</title>
        <authorList>
            <person name="Mcdaniel E.A."/>
        </authorList>
    </citation>
    <scope>NUCLEOTIDE SEQUENCE</scope>
    <source>
        <strain evidence="1">UWPOB_OBS1</strain>
    </source>
</reference>
<evidence type="ECO:0000313" key="2">
    <source>
        <dbReference type="Proteomes" id="UP000664277"/>
    </source>
</evidence>
<name>A0A8J7PB29_9BACT</name>